<evidence type="ECO:0000256" key="6">
    <source>
        <dbReference type="ARBA" id="ARBA00023145"/>
    </source>
</evidence>
<keyword evidence="4" id="KW-0378">Hydrolase</keyword>
<keyword evidence="6" id="KW-0865">Zymogen</keyword>
<dbReference type="Gene3D" id="3.30.300.50">
    <property type="match status" value="2"/>
</dbReference>
<keyword evidence="2" id="KW-0645">Protease</keyword>
<dbReference type="InterPro" id="IPR043504">
    <property type="entry name" value="Peptidase_S1_PA_chymotrypsin"/>
</dbReference>
<dbReference type="Proteomes" id="UP001589647">
    <property type="component" value="Unassembled WGS sequence"/>
</dbReference>
<dbReference type="InterPro" id="IPR018114">
    <property type="entry name" value="TRYPSIN_HIS"/>
</dbReference>
<proteinExistence type="inferred from homology"/>
<dbReference type="InterPro" id="IPR009003">
    <property type="entry name" value="Peptidase_S1_PA"/>
</dbReference>
<dbReference type="PROSITE" id="PS00135">
    <property type="entry name" value="TRYPSIN_SER"/>
    <property type="match status" value="1"/>
</dbReference>
<gene>
    <name evidence="10" type="ORF">ACFFV7_12915</name>
</gene>
<evidence type="ECO:0000256" key="4">
    <source>
        <dbReference type="ARBA" id="ARBA00022801"/>
    </source>
</evidence>
<dbReference type="InterPro" id="IPR004236">
    <property type="entry name" value="Pept_S1_alpha_lytic"/>
</dbReference>
<keyword evidence="5" id="KW-0720">Serine protease</keyword>
<keyword evidence="11" id="KW-1185">Reference proteome</keyword>
<reference evidence="10 11" key="1">
    <citation type="submission" date="2024-09" db="EMBL/GenBank/DDBJ databases">
        <authorList>
            <person name="Sun Q."/>
            <person name="Mori K."/>
        </authorList>
    </citation>
    <scope>NUCLEOTIDE SEQUENCE [LARGE SCALE GENOMIC DNA]</scope>
    <source>
        <strain evidence="10 11">CCM 3426</strain>
    </source>
</reference>
<evidence type="ECO:0000313" key="10">
    <source>
        <dbReference type="EMBL" id="MFB9202092.1"/>
    </source>
</evidence>
<dbReference type="EMBL" id="JBHMEI010000006">
    <property type="protein sequence ID" value="MFB9202092.1"/>
    <property type="molecule type" value="Genomic_DNA"/>
</dbReference>
<evidence type="ECO:0000313" key="11">
    <source>
        <dbReference type="Proteomes" id="UP001589647"/>
    </source>
</evidence>
<evidence type="ECO:0000259" key="8">
    <source>
        <dbReference type="Pfam" id="PF00089"/>
    </source>
</evidence>
<dbReference type="PIRSF" id="PIRSF001134">
    <property type="entry name" value="Streptogrisin"/>
    <property type="match status" value="1"/>
</dbReference>
<dbReference type="Pfam" id="PF00089">
    <property type="entry name" value="Trypsin"/>
    <property type="match status" value="1"/>
</dbReference>
<dbReference type="RefSeq" id="WP_189647140.1">
    <property type="nucleotide sequence ID" value="NZ_BMRC01000004.1"/>
</dbReference>
<dbReference type="InterPro" id="IPR001316">
    <property type="entry name" value="Pept_S1A_streptogrisin"/>
</dbReference>
<dbReference type="SUPFAM" id="SSF50494">
    <property type="entry name" value="Trypsin-like serine proteases"/>
    <property type="match status" value="1"/>
</dbReference>
<evidence type="ECO:0000259" key="9">
    <source>
        <dbReference type="Pfam" id="PF02983"/>
    </source>
</evidence>
<dbReference type="InterPro" id="IPR035070">
    <property type="entry name" value="Streptogrisin_prodomain"/>
</dbReference>
<dbReference type="Gene3D" id="2.40.10.10">
    <property type="entry name" value="Trypsin-like serine proteases"/>
    <property type="match status" value="2"/>
</dbReference>
<dbReference type="InterPro" id="IPR001254">
    <property type="entry name" value="Trypsin_dom"/>
</dbReference>
<dbReference type="PRINTS" id="PR00861">
    <property type="entry name" value="ALYTICPTASE"/>
</dbReference>
<evidence type="ECO:0000256" key="7">
    <source>
        <dbReference type="ARBA" id="ARBA00023157"/>
    </source>
</evidence>
<evidence type="ECO:0000256" key="2">
    <source>
        <dbReference type="ARBA" id="ARBA00022670"/>
    </source>
</evidence>
<name>A0ABV5IC49_9ACTN</name>
<evidence type="ECO:0000256" key="3">
    <source>
        <dbReference type="ARBA" id="ARBA00022729"/>
    </source>
</evidence>
<dbReference type="InterPro" id="IPR033116">
    <property type="entry name" value="TRYPSIN_SER"/>
</dbReference>
<comment type="similarity">
    <text evidence="1">Belongs to the peptidase S1 family.</text>
</comment>
<organism evidence="10 11">
    <name type="scientific">Nonomuraea spiralis</name>
    <dbReference type="NCBI Taxonomy" id="46182"/>
    <lineage>
        <taxon>Bacteria</taxon>
        <taxon>Bacillati</taxon>
        <taxon>Actinomycetota</taxon>
        <taxon>Actinomycetes</taxon>
        <taxon>Streptosporangiales</taxon>
        <taxon>Streptosporangiaceae</taxon>
        <taxon>Nonomuraea</taxon>
    </lineage>
</organism>
<dbReference type="Pfam" id="PF02983">
    <property type="entry name" value="Pro_Al_protease"/>
    <property type="match status" value="1"/>
</dbReference>
<feature type="domain" description="Peptidase S1A alpha-lytic prodomain" evidence="9">
    <location>
        <begin position="78"/>
        <end position="128"/>
    </location>
</feature>
<accession>A0ABV5IC49</accession>
<comment type="caution">
    <text evidence="10">The sequence shown here is derived from an EMBL/GenBank/DDBJ whole genome shotgun (WGS) entry which is preliminary data.</text>
</comment>
<evidence type="ECO:0000256" key="1">
    <source>
        <dbReference type="ARBA" id="ARBA00007664"/>
    </source>
</evidence>
<dbReference type="CDD" id="cd21112">
    <property type="entry name" value="alphaLP-like"/>
    <property type="match status" value="1"/>
</dbReference>
<feature type="domain" description="Peptidase S1" evidence="8">
    <location>
        <begin position="164"/>
        <end position="336"/>
    </location>
</feature>
<dbReference type="PROSITE" id="PS00134">
    <property type="entry name" value="TRYPSIN_HIS"/>
    <property type="match status" value="1"/>
</dbReference>
<keyword evidence="3" id="KW-0732">Signal</keyword>
<sequence length="346" mass="35337">MIEALSRDLGLSESQVVARLASERHAATLESELAASLGDSYAGSWLTEDASALVVATTDPAGAAAVSARGARPVLVRHSLSELEDVVRRLDRAARRVPTGPALWYVDVRTNRVVLQAPSPAAETLAAEALTARSLVAGSLAAAARSTVIAVSPPAELPRTYADIIGGDPFYVGSTRCTIGFSVTKGSVPGFVTAGHCGRTGDLVKSPSGTFQGSSFPGNDYAWVATPGYTAQPYVRGAGGTLVTVRGSVQAPIGSSVCRSGPTTGWHCGTIQQHNATITYAQGTVYGLTRTNVCGEPGDSGGPFISGGQAQGVTSGGSGNCSSGGTTYYQPVNEILSAYGLTLRTA</sequence>
<evidence type="ECO:0000256" key="5">
    <source>
        <dbReference type="ARBA" id="ARBA00022825"/>
    </source>
</evidence>
<protein>
    <submittedName>
        <fullName evidence="10">S1 family peptidase</fullName>
    </submittedName>
</protein>
<keyword evidence="7" id="KW-1015">Disulfide bond</keyword>